<reference evidence="1 2" key="1">
    <citation type="submission" date="2015-10" db="EMBL/GenBank/DDBJ databases">
        <title>Whole Genome Sequencing of Bacillus ACT Group Temperature Bacteriophages.</title>
        <authorList>
            <person name="Fouts D.E."/>
            <person name="Rasko D.A."/>
            <person name="Cer R.R."/>
            <person name="Jiang L."/>
            <person name="Fedorova N.B."/>
            <person name="Shvartsbeyn A."/>
            <person name="Read T.D."/>
            <person name="Gill S.R."/>
            <person name="Klumpp J."/>
            <person name="Calendar R."/>
        </authorList>
    </citation>
    <scope>NUCLEOTIDE SEQUENCE [LARGE SCALE GENOMIC DNA]</scope>
</reference>
<accession>A0A0S2GLD6</accession>
<gene>
    <name evidence="1" type="ORF">XO27_0046</name>
</gene>
<protein>
    <submittedName>
        <fullName evidence="1">YjcQ protein</fullName>
    </submittedName>
</protein>
<dbReference type="Proteomes" id="UP000222142">
    <property type="component" value="Segment"/>
</dbReference>
<evidence type="ECO:0000313" key="1">
    <source>
        <dbReference type="EMBL" id="ALN97337.1"/>
    </source>
</evidence>
<proteinExistence type="predicted"/>
<dbReference type="EMBL" id="KT967075">
    <property type="protein sequence ID" value="ALN97337.1"/>
    <property type="molecule type" value="Genomic_DNA"/>
</dbReference>
<name>A0A0S2GLD6_9CAUD</name>
<sequence length="99" mass="11596">MKITKLSEKLLKYMVTEYKNHGTDMFSFETFKELYQNETDDFISKALYRLRDEDLVSVYAADNVAYNTVLLPQGIAYCEENNSLKTGYKFAKEARSWLP</sequence>
<evidence type="ECO:0000313" key="2">
    <source>
        <dbReference type="Proteomes" id="UP000222142"/>
    </source>
</evidence>
<organism evidence="1 2">
    <name type="scientific">Bacillus phage phi4I1</name>
    <dbReference type="NCBI Taxonomy" id="1643325"/>
    <lineage>
        <taxon>Viruses</taxon>
        <taxon>Duplodnaviria</taxon>
        <taxon>Heunggongvirae</taxon>
        <taxon>Uroviricota</taxon>
        <taxon>Caudoviricetes</taxon>
        <taxon>Camtrevirus</taxon>
        <taxon>Camtrevirus BtCS33</taxon>
    </lineage>
</organism>